<dbReference type="InterPro" id="IPR051164">
    <property type="entry name" value="NmrA-like_oxidored"/>
</dbReference>
<dbReference type="EMBL" id="CP046172">
    <property type="protein sequence ID" value="QIS14856.1"/>
    <property type="molecule type" value="Genomic_DNA"/>
</dbReference>
<evidence type="ECO:0000256" key="2">
    <source>
        <dbReference type="ARBA" id="ARBA00022857"/>
    </source>
</evidence>
<dbReference type="PANTHER" id="PTHR42748:SF7">
    <property type="entry name" value="NMRA LIKE REDOX SENSOR 1-RELATED"/>
    <property type="match status" value="1"/>
</dbReference>
<dbReference type="Gene3D" id="3.90.25.10">
    <property type="entry name" value="UDP-galactose 4-epimerase, domain 1"/>
    <property type="match status" value="1"/>
</dbReference>
<proteinExistence type="inferred from homology"/>
<gene>
    <name evidence="4" type="ORF">F5544_35120</name>
</gene>
<dbReference type="PANTHER" id="PTHR42748">
    <property type="entry name" value="NITROGEN METABOLITE REPRESSION PROTEIN NMRA FAMILY MEMBER"/>
    <property type="match status" value="1"/>
</dbReference>
<dbReference type="KEGG" id="nah:F5544_35120"/>
<reference evidence="4 5" key="1">
    <citation type="journal article" date="2019" name="ACS Chem. Biol.">
        <title>Identification and Mobilization of a Cryptic Antibiotic Biosynthesis Gene Locus from a Human-Pathogenic Nocardia Isolate.</title>
        <authorList>
            <person name="Herisse M."/>
            <person name="Ishida K."/>
            <person name="Porter J.L."/>
            <person name="Howden B."/>
            <person name="Hertweck C."/>
            <person name="Stinear T.P."/>
            <person name="Pidot S.J."/>
        </authorList>
    </citation>
    <scope>NUCLEOTIDE SEQUENCE [LARGE SCALE GENOMIC DNA]</scope>
    <source>
        <strain evidence="4 5">AUSMDU00012717</strain>
    </source>
</reference>
<keyword evidence="2" id="KW-0521">NADP</keyword>
<dbReference type="Gene3D" id="3.40.50.720">
    <property type="entry name" value="NAD(P)-binding Rossmann-like Domain"/>
    <property type="match status" value="1"/>
</dbReference>
<evidence type="ECO:0000256" key="1">
    <source>
        <dbReference type="ARBA" id="ARBA00006328"/>
    </source>
</evidence>
<accession>A0A6G9YPB1</accession>
<protein>
    <submittedName>
        <fullName evidence="4">NAD(P)H-binding protein</fullName>
    </submittedName>
</protein>
<evidence type="ECO:0000313" key="4">
    <source>
        <dbReference type="EMBL" id="QIS14856.1"/>
    </source>
</evidence>
<dbReference type="CDD" id="cd05251">
    <property type="entry name" value="NmrA_like_SDR_a"/>
    <property type="match status" value="1"/>
</dbReference>
<dbReference type="RefSeq" id="WP_167477192.1">
    <property type="nucleotide sequence ID" value="NZ_CP046172.1"/>
</dbReference>
<dbReference type="InterPro" id="IPR008030">
    <property type="entry name" value="NmrA-like"/>
</dbReference>
<evidence type="ECO:0000259" key="3">
    <source>
        <dbReference type="Pfam" id="PF05368"/>
    </source>
</evidence>
<sequence length="294" mass="31605">MAGEKGTVLVIGATGQQGGAAARQLLEHGWPVDAFVRDPESPSAMALRAAGARLVVGDLDDAAALRSALAGAYGLFLMLSPMEGVHITDAGIAAEERRGLLIAELAGQAHIQHLVYSSVKGAGEETGVGYYAPKERIEQRIAALGLPATVLRPVFFMDNFNTFNRPVFDDGGLVLNIAVREDISLPLIAVRDIGAFAALAFDDPDRYLGSTLALAGDRRTPPEMAEIFGRAAQLPARSRRTPIEQVRAFDQHVASMFAHFNENTDAPIDIGRLREYHPGLLTLADWLELTGWKP</sequence>
<organism evidence="4 5">
    <name type="scientific">Nocardia arthritidis</name>
    <dbReference type="NCBI Taxonomy" id="228602"/>
    <lineage>
        <taxon>Bacteria</taxon>
        <taxon>Bacillati</taxon>
        <taxon>Actinomycetota</taxon>
        <taxon>Actinomycetes</taxon>
        <taxon>Mycobacteriales</taxon>
        <taxon>Nocardiaceae</taxon>
        <taxon>Nocardia</taxon>
    </lineage>
</organism>
<feature type="domain" description="NmrA-like" evidence="3">
    <location>
        <begin position="5"/>
        <end position="269"/>
    </location>
</feature>
<name>A0A6G9YPB1_9NOCA</name>
<dbReference type="InterPro" id="IPR036291">
    <property type="entry name" value="NAD(P)-bd_dom_sf"/>
</dbReference>
<dbReference type="AlphaFoldDB" id="A0A6G9YPB1"/>
<keyword evidence="5" id="KW-1185">Reference proteome</keyword>
<evidence type="ECO:0000313" key="5">
    <source>
        <dbReference type="Proteomes" id="UP000503540"/>
    </source>
</evidence>
<dbReference type="SUPFAM" id="SSF51735">
    <property type="entry name" value="NAD(P)-binding Rossmann-fold domains"/>
    <property type="match status" value="1"/>
</dbReference>
<dbReference type="Proteomes" id="UP000503540">
    <property type="component" value="Chromosome"/>
</dbReference>
<comment type="similarity">
    <text evidence="1">Belongs to the NmrA-type oxidoreductase family.</text>
</comment>
<dbReference type="Pfam" id="PF05368">
    <property type="entry name" value="NmrA"/>
    <property type="match status" value="1"/>
</dbReference>